<keyword evidence="4" id="KW-1185">Reference proteome</keyword>
<evidence type="ECO:0000259" key="2">
    <source>
        <dbReference type="Pfam" id="PF03008"/>
    </source>
</evidence>
<name>A0ABS2DTV6_9BURK</name>
<dbReference type="InterPro" id="IPR011579">
    <property type="entry name" value="ATPase_dom"/>
</dbReference>
<proteinExistence type="predicted"/>
<reference evidence="3 4" key="1">
    <citation type="journal article" date="2021" name="Sci. Rep.">
        <title>The distribution of antibiotic resistance genes in chicken gut microbiota commensals.</title>
        <authorList>
            <person name="Juricova H."/>
            <person name="Matiasovicova J."/>
            <person name="Kubasova T."/>
            <person name="Cejkova D."/>
            <person name="Rychlik I."/>
        </authorList>
    </citation>
    <scope>NUCLEOTIDE SEQUENCE [LARGE SCALE GENOMIC DNA]</scope>
    <source>
        <strain evidence="3 4">An829</strain>
    </source>
</reference>
<dbReference type="SUPFAM" id="SSF52540">
    <property type="entry name" value="P-loop containing nucleoside triphosphate hydrolases"/>
    <property type="match status" value="1"/>
</dbReference>
<dbReference type="InterPro" id="IPR027417">
    <property type="entry name" value="P-loop_NTPase"/>
</dbReference>
<dbReference type="Pfam" id="PF01637">
    <property type="entry name" value="ATPase_2"/>
    <property type="match status" value="1"/>
</dbReference>
<dbReference type="EMBL" id="JACJJC010000020">
    <property type="protein sequence ID" value="MBM6704789.1"/>
    <property type="molecule type" value="Genomic_DNA"/>
</dbReference>
<accession>A0ABS2DTV6</accession>
<dbReference type="Proteomes" id="UP000715095">
    <property type="component" value="Unassembled WGS sequence"/>
</dbReference>
<gene>
    <name evidence="3" type="ORF">H6A60_09865</name>
</gene>
<organism evidence="3 4">
    <name type="scientific">Sutterella massiliensis</name>
    <dbReference type="NCBI Taxonomy" id="1816689"/>
    <lineage>
        <taxon>Bacteria</taxon>
        <taxon>Pseudomonadati</taxon>
        <taxon>Pseudomonadota</taxon>
        <taxon>Betaproteobacteria</taxon>
        <taxon>Burkholderiales</taxon>
        <taxon>Sutterellaceae</taxon>
        <taxon>Sutterella</taxon>
    </lineage>
</organism>
<evidence type="ECO:0000259" key="1">
    <source>
        <dbReference type="Pfam" id="PF01637"/>
    </source>
</evidence>
<dbReference type="InterPro" id="IPR004256">
    <property type="entry name" value="DUF234"/>
</dbReference>
<comment type="caution">
    <text evidence="3">The sequence shown here is derived from an EMBL/GenBank/DDBJ whole genome shotgun (WGS) entry which is preliminary data.</text>
</comment>
<dbReference type="Pfam" id="PF03008">
    <property type="entry name" value="DUF234"/>
    <property type="match status" value="1"/>
</dbReference>
<evidence type="ECO:0000313" key="4">
    <source>
        <dbReference type="Proteomes" id="UP000715095"/>
    </source>
</evidence>
<sequence>MSLKKFYDREAEQSFLVEEASLSQSLKSARLVVVTGRRRVGKTELLLRSLSKSGEVPFIYLFATRLTARALISEWVRAIASVIDMPFLPQFDRLSQVVEYLLYVARTRPIHVAIDECQDLNVIEPSFWSELQRIWDLNKQGAQMLLVMSGSVASAMRNIFQGYSEPLYGRVDKFIFVRPFEIGTIDAILADYSPTHTDEDLLALYTLTGGVVWFIEELMDRGAFTLETMAETVFQAGSKFVMDGEVLLANEFRHDATVNRTLLHAIAAGKTKREELQALIPDTNISGALSRLENHYELIRENKPVLSPNYRRTRYQLTDRYLAFWLSFVAGQSSLLAQNNFDGMRKGFLSAYSDFSGRALEQCFKDTLRASHLFTEIGPWWDRKGLNEIDIVALRDDEIFFFEVKREKRKYSAAQLSAKVKAFLSLVPKLQGRQIRIGGLSLADLRKTPEDMISEAQVVEMTAFD</sequence>
<evidence type="ECO:0000313" key="3">
    <source>
        <dbReference type="EMBL" id="MBM6704789.1"/>
    </source>
</evidence>
<dbReference type="RefSeq" id="WP_205104111.1">
    <property type="nucleotide sequence ID" value="NZ_JACJJC010000020.1"/>
</dbReference>
<dbReference type="SUPFAM" id="SSF52980">
    <property type="entry name" value="Restriction endonuclease-like"/>
    <property type="match status" value="1"/>
</dbReference>
<dbReference type="PANTHER" id="PTHR34704">
    <property type="entry name" value="ATPASE"/>
    <property type="match status" value="1"/>
</dbReference>
<feature type="domain" description="DUF234" evidence="2">
    <location>
        <begin position="325"/>
        <end position="410"/>
    </location>
</feature>
<dbReference type="InterPro" id="IPR011335">
    <property type="entry name" value="Restrct_endonuc-II-like"/>
</dbReference>
<dbReference type="Gene3D" id="3.40.50.300">
    <property type="entry name" value="P-loop containing nucleotide triphosphate hydrolases"/>
    <property type="match status" value="1"/>
</dbReference>
<protein>
    <submittedName>
        <fullName evidence="3">AAA family ATPase</fullName>
    </submittedName>
</protein>
<feature type="domain" description="ATPase" evidence="1">
    <location>
        <begin position="6"/>
        <end position="218"/>
    </location>
</feature>
<dbReference type="PANTHER" id="PTHR34704:SF1">
    <property type="entry name" value="ATPASE"/>
    <property type="match status" value="1"/>
</dbReference>